<dbReference type="InterPro" id="IPR026849">
    <property type="entry name" value="ATG2"/>
</dbReference>
<keyword evidence="12" id="KW-1185">Reference proteome</keyword>
<keyword evidence="5" id="KW-0256">Endoplasmic reticulum</keyword>
<evidence type="ECO:0000256" key="3">
    <source>
        <dbReference type="ARBA" id="ARBA00009714"/>
    </source>
</evidence>
<dbReference type="Proteomes" id="UP000694680">
    <property type="component" value="Chromosome 22"/>
</dbReference>
<keyword evidence="6" id="KW-0445">Lipid transport</keyword>
<dbReference type="Ensembl" id="ENSGWIT00000020167.1">
    <property type="protein sequence ID" value="ENSGWIP00000018292.1"/>
    <property type="gene ID" value="ENSGWIG00000009484.1"/>
</dbReference>
<comment type="catalytic activity">
    <reaction evidence="9">
        <text>a 1,2-diacyl-sn-glycero-3-phosphoethanolamine(in) = a 1,2-diacyl-sn-glycero-3-phosphoethanolamine(out)</text>
        <dbReference type="Rhea" id="RHEA:38895"/>
        <dbReference type="ChEBI" id="CHEBI:64612"/>
    </reaction>
</comment>
<evidence type="ECO:0000256" key="8">
    <source>
        <dbReference type="ARBA" id="ARBA00024479"/>
    </source>
</evidence>
<dbReference type="Pfam" id="PF13329">
    <property type="entry name" value="ATG2_CAD"/>
    <property type="match status" value="3"/>
</dbReference>
<evidence type="ECO:0000256" key="5">
    <source>
        <dbReference type="ARBA" id="ARBA00022824"/>
    </source>
</evidence>
<feature type="compositionally biased region" description="Acidic residues" evidence="10">
    <location>
        <begin position="588"/>
        <end position="605"/>
    </location>
</feature>
<dbReference type="GO" id="GO:0000045">
    <property type="term" value="P:autophagosome assembly"/>
    <property type="evidence" value="ECO:0007669"/>
    <property type="project" value="TreeGrafter"/>
</dbReference>
<dbReference type="GO" id="GO:0061709">
    <property type="term" value="P:reticulophagy"/>
    <property type="evidence" value="ECO:0007669"/>
    <property type="project" value="TreeGrafter"/>
</dbReference>
<dbReference type="PANTHER" id="PTHR13190">
    <property type="entry name" value="AUTOPHAGY-RELATED 2, ISOFORM A"/>
    <property type="match status" value="1"/>
</dbReference>
<keyword evidence="7" id="KW-0472">Membrane</keyword>
<evidence type="ECO:0000256" key="1">
    <source>
        <dbReference type="ARBA" id="ARBA00004406"/>
    </source>
</evidence>
<dbReference type="GO" id="GO:0043495">
    <property type="term" value="F:protein-membrane adaptor activity"/>
    <property type="evidence" value="ECO:0007669"/>
    <property type="project" value="TreeGrafter"/>
</dbReference>
<evidence type="ECO:0000256" key="6">
    <source>
        <dbReference type="ARBA" id="ARBA00023055"/>
    </source>
</evidence>
<comment type="similarity">
    <text evidence="3">Belongs to the ATG2 family.</text>
</comment>
<evidence type="ECO:0000313" key="12">
    <source>
        <dbReference type="Proteomes" id="UP000694680"/>
    </source>
</evidence>
<reference evidence="11" key="2">
    <citation type="submission" date="2025-08" db="UniProtKB">
        <authorList>
            <consortium name="Ensembl"/>
        </authorList>
    </citation>
    <scope>IDENTIFICATION</scope>
</reference>
<comment type="subcellular location">
    <subcellularLocation>
        <location evidence="1">Endoplasmic reticulum membrane</location>
        <topology evidence="1">Peripheral membrane protein</topology>
    </subcellularLocation>
    <subcellularLocation>
        <location evidence="2">Preautophagosomal structure membrane</location>
        <topology evidence="2">Peripheral membrane protein</topology>
    </subcellularLocation>
</comment>
<evidence type="ECO:0000256" key="4">
    <source>
        <dbReference type="ARBA" id="ARBA00022448"/>
    </source>
</evidence>
<sequence length="1623" mass="181222">MPWPFSESIKKRACRYLLHRYLGNFLEEKLSLDQLSLDLYQGTGTLAQVPLDKWSLNELLENADAPVEVIAGFIKTISLTVPWAALLQENCALEVKGLEMVLRPRPRVASGSEPMYWSSFMTSSMQLAKECLSQNLTDDLGESFQPFEGLEKFAETIETVLRRVKVTFLDTVLRIEHIPENSKTGIALEMRISKIIYCDETSEESSSVNVHQPTTFAHKNVQMEGISVFWEEFSDAARNGCKSSPPPMVGVNISKFSMKHWNNMHIYIFFNTLFIQVFYNTLIHTEKKYNNVAYQIKDKRKTTSYPSKAHGDESRPELVFKMTLSRLALFVLHIDPLPPPHAAPGPLGSLATHFFSTVSAGQLAQAAFLQCRSLFNQACPYDHLRCTVLPSLVRKSRLSPAFGNGKTCKIGSLSNTYFPHCTCGNVVFNLPVRLPDILCPSAFFKFSHKYKIMYSSNFVFLQLLQHKAFTEVFLDDGHTPNNCQVSLTISTPMLGVTLCFPIPDLRSDQERGPWFKKSLQKEVLYLDLEDLDVKTEFMGGNSPNQTKMELTFKELVGMSLLTNGTLVLVVLKMNPTTVRSILERVTAEDVEGAEDHSPEEEEEEEGAAHSLKDVCDFGKPEPSPFSSRRVMYENEEMVIPGDAAEMTEFQEKSMNNSRYVLELSFPNVQLVLPNKAFYEKLHNRYLKSLFPSVVCNPIYPFHNCPVIHSIHAGLVDGNTLSSDIKLPCRTHPHWLDPTIYQSETSPERSSTPSEGMGLEARSMLSFAIKISSQSAERNIKVRCSKLGEHLTLLISSEQIVDFLNVSDEPVLGYAPPTAVTTLHLHLWSCSLDYKPLYLPLRSLVVIETFSISSSVSLDHSSSTLRIILDEAALFLTDKNNTGSVNLAQDYVQVLDMGTLELRITAVKPGLDGKLSEPRFELRCSSDVIHIRTCSDSCAALMNLIQYVACYGDLLPPAEPEAKHSSPSLKSKVSSDAQLNNYLQTSLELRLRWWCGLEEHNHDHDPPCSDLFLFPDESGNSTRDSSPTYPMLPSPLITPAQSLAQEAEDFCILETPGSRDEVLMNFFPVLSLGMGTEFAIFSDSDRIPSVLPALNFPIPEVRYLIKEISVIWHLYGGKDFSSAGSNVSPARGSPSQTPVRHVKTSARVGGGRGRNPDVLMEIQLSKVKFQHEVYPPAQTASCPASDQPVSRQVFTVQDLEIRDRLATSQINKFLYLYSSKEMPRKAHFNMLSVKALHMCPESSQAPPECCLRVSLMPLRLNIDQDALFFLKDFFTSLTNEVEFFSPPAQEGTTLKRLMKHPNRKVLLSPCASLSLFGFFSTAVCVSTTKAADPEISCSFSKPAGGSQEAAPIISVEFRFTSEVPIRLDYHGKHMSMDQGTFAGIVFGLTQLNCSELKLRQLCYRQGLLGVDKLCSYALNEWLNDIKANQLQGLLSGVAPIHTLVKLVHGLRDLVWLPIEQYRKDGRIVRGFQRGTASFGTSTAMAALELTNRMVRTIQAAAETAYDMVSPVPDEGNTKRIKRYSQYGLAHQPVDLREGVANAYTVVKEGITDTALTIYDTATREHEQRGITGAVGGVLRELPPAVVKPLIMATEATSNVLGGMRNQIHPDARQEDSQKWRQSQE</sequence>
<dbReference type="GO" id="GO:0061723">
    <property type="term" value="P:glycophagy"/>
    <property type="evidence" value="ECO:0007669"/>
    <property type="project" value="TreeGrafter"/>
</dbReference>
<dbReference type="GO" id="GO:0000422">
    <property type="term" value="P:autophagy of mitochondrion"/>
    <property type="evidence" value="ECO:0007669"/>
    <property type="project" value="TreeGrafter"/>
</dbReference>
<feature type="region of interest" description="Disordered" evidence="10">
    <location>
        <begin position="1124"/>
        <end position="1149"/>
    </location>
</feature>
<keyword evidence="4" id="KW-0813">Transport</keyword>
<proteinExistence type="inferred from homology"/>
<accession>A0A8C5EA45</accession>
<dbReference type="GO" id="GO:0006869">
    <property type="term" value="P:lipid transport"/>
    <property type="evidence" value="ECO:0007669"/>
    <property type="project" value="UniProtKB-KW"/>
</dbReference>
<feature type="compositionally biased region" description="Polar residues" evidence="10">
    <location>
        <begin position="1124"/>
        <end position="1137"/>
    </location>
</feature>
<dbReference type="GO" id="GO:0034727">
    <property type="term" value="P:piecemeal microautophagy of the nucleus"/>
    <property type="evidence" value="ECO:0007669"/>
    <property type="project" value="TreeGrafter"/>
</dbReference>
<feature type="region of interest" description="Disordered" evidence="10">
    <location>
        <begin position="588"/>
        <end position="609"/>
    </location>
</feature>
<evidence type="ECO:0000313" key="11">
    <source>
        <dbReference type="Ensembl" id="ENSGWIP00000018292.1"/>
    </source>
</evidence>
<dbReference type="GO" id="GO:0005789">
    <property type="term" value="C:endoplasmic reticulum membrane"/>
    <property type="evidence" value="ECO:0007669"/>
    <property type="project" value="UniProtKB-SubCell"/>
</dbReference>
<name>A0A8C5EA45_GOUWI</name>
<evidence type="ECO:0000256" key="7">
    <source>
        <dbReference type="ARBA" id="ARBA00023136"/>
    </source>
</evidence>
<reference evidence="11" key="3">
    <citation type="submission" date="2025-09" db="UniProtKB">
        <authorList>
            <consortium name="Ensembl"/>
        </authorList>
    </citation>
    <scope>IDENTIFICATION</scope>
</reference>
<dbReference type="GO" id="GO:0034045">
    <property type="term" value="C:phagophore assembly site membrane"/>
    <property type="evidence" value="ECO:0007669"/>
    <property type="project" value="UniProtKB-SubCell"/>
</dbReference>
<evidence type="ECO:0000256" key="9">
    <source>
        <dbReference type="ARBA" id="ARBA00024615"/>
    </source>
</evidence>
<reference evidence="11" key="1">
    <citation type="submission" date="2020-06" db="EMBL/GenBank/DDBJ databases">
        <authorList>
            <consortium name="Wellcome Sanger Institute Data Sharing"/>
        </authorList>
    </citation>
    <scope>NUCLEOTIDE SEQUENCE [LARGE SCALE GENOMIC DNA]</scope>
</reference>
<comment type="catalytic activity">
    <reaction evidence="8">
        <text>a 1,2-diacyl-sn-glycero-3-phospho-L-serine(in) = a 1,2-diacyl-sn-glycero-3-phospho-L-serine(out)</text>
        <dbReference type="Rhea" id="RHEA:38663"/>
        <dbReference type="ChEBI" id="CHEBI:57262"/>
    </reaction>
</comment>
<protein>
    <submittedName>
        <fullName evidence="11">Autophagy related 2B</fullName>
    </submittedName>
</protein>
<dbReference type="GO" id="GO:0032266">
    <property type="term" value="F:phosphatidylinositol-3-phosphate binding"/>
    <property type="evidence" value="ECO:0007669"/>
    <property type="project" value="TreeGrafter"/>
</dbReference>
<organism evidence="11 12">
    <name type="scientific">Gouania willdenowi</name>
    <name type="common">Blunt-snouted clingfish</name>
    <name type="synonym">Lepadogaster willdenowi</name>
    <dbReference type="NCBI Taxonomy" id="441366"/>
    <lineage>
        <taxon>Eukaryota</taxon>
        <taxon>Metazoa</taxon>
        <taxon>Chordata</taxon>
        <taxon>Craniata</taxon>
        <taxon>Vertebrata</taxon>
        <taxon>Euteleostomi</taxon>
        <taxon>Actinopterygii</taxon>
        <taxon>Neopterygii</taxon>
        <taxon>Teleostei</taxon>
        <taxon>Neoteleostei</taxon>
        <taxon>Acanthomorphata</taxon>
        <taxon>Ovalentaria</taxon>
        <taxon>Blenniimorphae</taxon>
        <taxon>Blenniiformes</taxon>
        <taxon>Gobiesocoidei</taxon>
        <taxon>Gobiesocidae</taxon>
        <taxon>Gobiesocinae</taxon>
        <taxon>Gouania</taxon>
    </lineage>
</organism>
<evidence type="ECO:0000256" key="10">
    <source>
        <dbReference type="SAM" id="MobiDB-lite"/>
    </source>
</evidence>
<dbReference type="GO" id="GO:0061908">
    <property type="term" value="C:phagophore"/>
    <property type="evidence" value="ECO:0007669"/>
    <property type="project" value="TreeGrafter"/>
</dbReference>
<evidence type="ECO:0000256" key="2">
    <source>
        <dbReference type="ARBA" id="ARBA00004623"/>
    </source>
</evidence>
<dbReference type="PANTHER" id="PTHR13190:SF20">
    <property type="entry name" value="AUTOPHAGY-RELATED PROTEIN 2 HOMOLOG B"/>
    <property type="match status" value="1"/>
</dbReference>